<organism evidence="1 2">
    <name type="scientific">Breznakibacter xylanolyticus</name>
    <dbReference type="NCBI Taxonomy" id="990"/>
    <lineage>
        <taxon>Bacteria</taxon>
        <taxon>Pseudomonadati</taxon>
        <taxon>Bacteroidota</taxon>
        <taxon>Bacteroidia</taxon>
        <taxon>Marinilabiliales</taxon>
        <taxon>Marinilabiliaceae</taxon>
        <taxon>Breznakibacter</taxon>
    </lineage>
</organism>
<protein>
    <recommendedName>
        <fullName evidence="3">Tetratricopeptide repeat protein</fullName>
    </recommendedName>
</protein>
<proteinExistence type="predicted"/>
<dbReference type="AlphaFoldDB" id="A0A2W7NI11"/>
<dbReference type="Proteomes" id="UP000249239">
    <property type="component" value="Unassembled WGS sequence"/>
</dbReference>
<evidence type="ECO:0000313" key="2">
    <source>
        <dbReference type="Proteomes" id="UP000249239"/>
    </source>
</evidence>
<accession>A0A2W7NI11</accession>
<sequence>MKASLQHFIVIQLLATLWLLGGTCQFIHAQSASPQQLMYRSYVSGEMAHWRKALEQLSAVNAKSPTFDTLFEEALGRYGYAGYCIEHKQKEDARAHMDAGWPLVEMLAKQWPQSGKTSALQGAYYELEMALSPYQAAWYGWKLVSASRRSMALSPTDAYCLTERALYLWHAPAMAGGDREQALKRYGQAVAAFEKAHQQRHWYYLHTLTLWAGACETADQSAQANRIYLKIIAHEPHFKRISEVIYPRFLQNQQTPSSLTR</sequence>
<dbReference type="RefSeq" id="WP_146260656.1">
    <property type="nucleotide sequence ID" value="NZ_QKZK01000008.1"/>
</dbReference>
<dbReference type="OrthoDB" id="1494029at2"/>
<keyword evidence="2" id="KW-1185">Reference proteome</keyword>
<reference evidence="1 2" key="1">
    <citation type="submission" date="2018-06" db="EMBL/GenBank/DDBJ databases">
        <title>Genomic Encyclopedia of Archaeal and Bacterial Type Strains, Phase II (KMG-II): from individual species to whole genera.</title>
        <authorList>
            <person name="Goeker M."/>
        </authorList>
    </citation>
    <scope>NUCLEOTIDE SEQUENCE [LARGE SCALE GENOMIC DNA]</scope>
    <source>
        <strain evidence="1 2">DSM 6779</strain>
    </source>
</reference>
<evidence type="ECO:0000313" key="1">
    <source>
        <dbReference type="EMBL" id="PZX17867.1"/>
    </source>
</evidence>
<evidence type="ECO:0008006" key="3">
    <source>
        <dbReference type="Google" id="ProtNLM"/>
    </source>
</evidence>
<gene>
    <name evidence="1" type="ORF">LX69_01280</name>
</gene>
<name>A0A2W7NI11_9BACT</name>
<comment type="caution">
    <text evidence="1">The sequence shown here is derived from an EMBL/GenBank/DDBJ whole genome shotgun (WGS) entry which is preliminary data.</text>
</comment>
<dbReference type="EMBL" id="QKZK01000008">
    <property type="protein sequence ID" value="PZX17867.1"/>
    <property type="molecule type" value="Genomic_DNA"/>
</dbReference>